<dbReference type="InterPro" id="IPR002716">
    <property type="entry name" value="PIN_dom"/>
</dbReference>
<comment type="function">
    <text evidence="5">Toxic component of a toxin-antitoxin (TA) system. An RNase.</text>
</comment>
<organism evidence="7 8">
    <name type="scientific">Sphingobium tyrosinilyticum</name>
    <dbReference type="NCBI Taxonomy" id="2715436"/>
    <lineage>
        <taxon>Bacteria</taxon>
        <taxon>Pseudomonadati</taxon>
        <taxon>Pseudomonadota</taxon>
        <taxon>Alphaproteobacteria</taxon>
        <taxon>Sphingomonadales</taxon>
        <taxon>Sphingomonadaceae</taxon>
        <taxon>Sphingobium</taxon>
    </lineage>
</organism>
<dbReference type="RefSeq" id="WP_380802467.1">
    <property type="nucleotide sequence ID" value="NZ_JBHSFZ010000004.1"/>
</dbReference>
<dbReference type="EMBL" id="JBHSFZ010000004">
    <property type="protein sequence ID" value="MFC4593214.1"/>
    <property type="molecule type" value="Genomic_DNA"/>
</dbReference>
<dbReference type="Gene3D" id="3.40.50.1010">
    <property type="entry name" value="5'-nuclease"/>
    <property type="match status" value="1"/>
</dbReference>
<dbReference type="PANTHER" id="PTHR35901:SF1">
    <property type="entry name" value="EXONUCLEASE VAPC9"/>
    <property type="match status" value="1"/>
</dbReference>
<accession>A0ABV9EZ12</accession>
<reference evidence="8" key="1">
    <citation type="journal article" date="2019" name="Int. J. Syst. Evol. Microbiol.">
        <title>The Global Catalogue of Microorganisms (GCM) 10K type strain sequencing project: providing services to taxonomists for standard genome sequencing and annotation.</title>
        <authorList>
            <consortium name="The Broad Institute Genomics Platform"/>
            <consortium name="The Broad Institute Genome Sequencing Center for Infectious Disease"/>
            <person name="Wu L."/>
            <person name="Ma J."/>
        </authorList>
    </citation>
    <scope>NUCLEOTIDE SEQUENCE [LARGE SCALE GENOMIC DNA]</scope>
    <source>
        <strain evidence="8">NBRC 103632</strain>
    </source>
</reference>
<dbReference type="SUPFAM" id="SSF88723">
    <property type="entry name" value="PIN domain-like"/>
    <property type="match status" value="1"/>
</dbReference>
<dbReference type="InterPro" id="IPR051619">
    <property type="entry name" value="TypeII_TA_RNase_PINc/VapC"/>
</dbReference>
<comment type="cofactor">
    <cofactor evidence="5">
        <name>Mg(2+)</name>
        <dbReference type="ChEBI" id="CHEBI:18420"/>
    </cofactor>
</comment>
<keyword evidence="3 5" id="KW-0479">Metal-binding</keyword>
<evidence type="ECO:0000313" key="7">
    <source>
        <dbReference type="EMBL" id="MFC4593214.1"/>
    </source>
</evidence>
<dbReference type="Pfam" id="PF01850">
    <property type="entry name" value="PIN"/>
    <property type="match status" value="1"/>
</dbReference>
<sequence length="140" mass="15221">MIYLDTSVLIAALFQEAATSRTQSWLAEQDPEQLHISEWTLTEVSSAMALKVRTKQITLDQRAAALATFNRLVAESLHLLSVTGMNFRMAAKYVDQHSFGLRAGDALHLAVASDHGATLFTLDQRLAAAGPFLGTAAHLL</sequence>
<dbReference type="EC" id="3.1.-.-" evidence="5"/>
<keyword evidence="1 5" id="KW-1277">Toxin-antitoxin system</keyword>
<comment type="similarity">
    <text evidence="5">Belongs to the PINc/VapC protein family.</text>
</comment>
<gene>
    <name evidence="5" type="primary">vapC</name>
    <name evidence="7" type="ORF">ACFO3E_03245</name>
</gene>
<feature type="binding site" evidence="5">
    <location>
        <position position="105"/>
    </location>
    <ligand>
        <name>Mg(2+)</name>
        <dbReference type="ChEBI" id="CHEBI:18420"/>
    </ligand>
</feature>
<evidence type="ECO:0000259" key="6">
    <source>
        <dbReference type="Pfam" id="PF01850"/>
    </source>
</evidence>
<feature type="domain" description="PIN" evidence="6">
    <location>
        <begin position="2"/>
        <end position="128"/>
    </location>
</feature>
<evidence type="ECO:0000313" key="8">
    <source>
        <dbReference type="Proteomes" id="UP001595957"/>
    </source>
</evidence>
<evidence type="ECO:0000256" key="4">
    <source>
        <dbReference type="ARBA" id="ARBA00022801"/>
    </source>
</evidence>
<dbReference type="CDD" id="cd09874">
    <property type="entry name" value="PIN_MT3492-like"/>
    <property type="match status" value="1"/>
</dbReference>
<evidence type="ECO:0000256" key="3">
    <source>
        <dbReference type="ARBA" id="ARBA00022723"/>
    </source>
</evidence>
<evidence type="ECO:0000256" key="5">
    <source>
        <dbReference type="HAMAP-Rule" id="MF_00265"/>
    </source>
</evidence>
<evidence type="ECO:0000256" key="2">
    <source>
        <dbReference type="ARBA" id="ARBA00022722"/>
    </source>
</evidence>
<keyword evidence="2 5" id="KW-0540">Nuclease</keyword>
<feature type="binding site" evidence="5">
    <location>
        <position position="5"/>
    </location>
    <ligand>
        <name>Mg(2+)</name>
        <dbReference type="ChEBI" id="CHEBI:18420"/>
    </ligand>
</feature>
<protein>
    <recommendedName>
        <fullName evidence="5">Ribonuclease VapC</fullName>
        <shortName evidence="5">RNase VapC</shortName>
        <ecNumber evidence="5">3.1.-.-</ecNumber>
    </recommendedName>
    <alternativeName>
        <fullName evidence="5">Toxin VapC</fullName>
    </alternativeName>
</protein>
<dbReference type="Proteomes" id="UP001595957">
    <property type="component" value="Unassembled WGS sequence"/>
</dbReference>
<keyword evidence="4 5" id="KW-0378">Hydrolase</keyword>
<name>A0ABV9EZ12_9SPHN</name>
<comment type="caution">
    <text evidence="7">The sequence shown here is derived from an EMBL/GenBank/DDBJ whole genome shotgun (WGS) entry which is preliminary data.</text>
</comment>
<keyword evidence="5" id="KW-0460">Magnesium</keyword>
<dbReference type="InterPro" id="IPR022907">
    <property type="entry name" value="VapC_family"/>
</dbReference>
<dbReference type="HAMAP" id="MF_00265">
    <property type="entry name" value="VapC_Nob1"/>
    <property type="match status" value="1"/>
</dbReference>
<dbReference type="InterPro" id="IPR029060">
    <property type="entry name" value="PIN-like_dom_sf"/>
</dbReference>
<keyword evidence="5" id="KW-0800">Toxin</keyword>
<dbReference type="PANTHER" id="PTHR35901">
    <property type="entry name" value="RIBONUCLEASE VAPC3"/>
    <property type="match status" value="1"/>
</dbReference>
<evidence type="ECO:0000256" key="1">
    <source>
        <dbReference type="ARBA" id="ARBA00022649"/>
    </source>
</evidence>
<keyword evidence="8" id="KW-1185">Reference proteome</keyword>
<proteinExistence type="inferred from homology"/>